<comment type="function">
    <text evidence="13">Component of the general transcription and DNA repair factor IIH (TFIIH) core complex, which is involved in general and transcription-coupled nucleotide excision repair (NER) of damaged DNA and, when complexed to TFIIK, in RNA transcription by RNA polymerase II. In NER, TFIIH acts by opening DNA around the lesion to allow the excision of the damaged oligonucleotide and its replacement by a new DNA fragment. In transcription, TFIIH has an essential role in transcription initiation. When the pre-initiation complex (PIC) has been established, TFIIH is required for promoter opening and promoter escape. Phosphorylation of the C-terminal tail (CTD) of the largest subunit of RNA polymerase II by the kinase module TFIIK controls the initiation of transcription.</text>
</comment>
<feature type="region of interest" description="Disordered" evidence="14">
    <location>
        <begin position="295"/>
        <end position="330"/>
    </location>
</feature>
<dbReference type="GO" id="GO:0005675">
    <property type="term" value="C:transcription factor TFIIH holo complex"/>
    <property type="evidence" value="ECO:0007669"/>
    <property type="project" value="UniProtKB-UniRule"/>
</dbReference>
<keyword evidence="4 13" id="KW-0479">Metal-binding</keyword>
<evidence type="ECO:0000256" key="8">
    <source>
        <dbReference type="ARBA" id="ARBA00023015"/>
    </source>
</evidence>
<evidence type="ECO:0000256" key="1">
    <source>
        <dbReference type="ARBA" id="ARBA00004123"/>
    </source>
</evidence>
<comment type="subcellular location">
    <subcellularLocation>
        <location evidence="1 13">Nucleus</location>
    </subcellularLocation>
</comment>
<protein>
    <recommendedName>
        <fullName evidence="3 13">General transcription and DNA repair factor IIH subunit TFB4</fullName>
        <shortName evidence="13">TFIIH subunit TFB4</shortName>
    </recommendedName>
    <alternativeName>
        <fullName evidence="12 13">RNA polymerase II transcription factor B subunit 4</fullName>
    </alternativeName>
</protein>
<dbReference type="EMBL" id="KQ964441">
    <property type="protein sequence ID" value="KXN73092.1"/>
    <property type="molecule type" value="Genomic_DNA"/>
</dbReference>
<feature type="compositionally biased region" description="Polar residues" evidence="14">
    <location>
        <begin position="123"/>
        <end position="134"/>
    </location>
</feature>
<dbReference type="InterPro" id="IPR004600">
    <property type="entry name" value="TFIIH_Tfb4/GTF2H3"/>
</dbReference>
<evidence type="ECO:0000256" key="5">
    <source>
        <dbReference type="ARBA" id="ARBA00022763"/>
    </source>
</evidence>
<evidence type="ECO:0000313" key="15">
    <source>
        <dbReference type="EMBL" id="KXN73092.1"/>
    </source>
</evidence>
<proteinExistence type="inferred from homology"/>
<dbReference type="Gene3D" id="3.40.50.410">
    <property type="entry name" value="von Willebrand factor, type A domain"/>
    <property type="match status" value="1"/>
</dbReference>
<keyword evidence="16" id="KW-1185">Reference proteome</keyword>
<evidence type="ECO:0000256" key="7">
    <source>
        <dbReference type="ARBA" id="ARBA00022833"/>
    </source>
</evidence>
<dbReference type="Proteomes" id="UP000070444">
    <property type="component" value="Unassembled WGS sequence"/>
</dbReference>
<evidence type="ECO:0000256" key="14">
    <source>
        <dbReference type="SAM" id="MobiDB-lite"/>
    </source>
</evidence>
<evidence type="ECO:0000256" key="10">
    <source>
        <dbReference type="ARBA" id="ARBA00023204"/>
    </source>
</evidence>
<evidence type="ECO:0000256" key="4">
    <source>
        <dbReference type="ARBA" id="ARBA00022723"/>
    </source>
</evidence>
<keyword evidence="7 13" id="KW-0862">Zinc</keyword>
<evidence type="ECO:0000256" key="11">
    <source>
        <dbReference type="ARBA" id="ARBA00023242"/>
    </source>
</evidence>
<dbReference type="GO" id="GO:0006355">
    <property type="term" value="P:regulation of DNA-templated transcription"/>
    <property type="evidence" value="ECO:0007669"/>
    <property type="project" value="InterPro"/>
</dbReference>
<evidence type="ECO:0000256" key="12">
    <source>
        <dbReference type="ARBA" id="ARBA00033341"/>
    </source>
</evidence>
<dbReference type="GO" id="GO:0006289">
    <property type="term" value="P:nucleotide-excision repair"/>
    <property type="evidence" value="ECO:0007669"/>
    <property type="project" value="UniProtKB-UniRule"/>
</dbReference>
<dbReference type="GO" id="GO:0008270">
    <property type="term" value="F:zinc ion binding"/>
    <property type="evidence" value="ECO:0007669"/>
    <property type="project" value="UniProtKB-KW"/>
</dbReference>
<evidence type="ECO:0000256" key="3">
    <source>
        <dbReference type="ARBA" id="ARBA00021280"/>
    </source>
</evidence>
<keyword evidence="6 13" id="KW-0863">Zinc-finger</keyword>
<evidence type="ECO:0000256" key="13">
    <source>
        <dbReference type="RuleBase" id="RU368090"/>
    </source>
</evidence>
<name>A0A137PDQ0_CONC2</name>
<reference evidence="15 16" key="1">
    <citation type="journal article" date="2015" name="Genome Biol. Evol.">
        <title>Phylogenomic analyses indicate that early fungi evolved digesting cell walls of algal ancestors of land plants.</title>
        <authorList>
            <person name="Chang Y."/>
            <person name="Wang S."/>
            <person name="Sekimoto S."/>
            <person name="Aerts A.L."/>
            <person name="Choi C."/>
            <person name="Clum A."/>
            <person name="LaButti K.M."/>
            <person name="Lindquist E.A."/>
            <person name="Yee Ngan C."/>
            <person name="Ohm R.A."/>
            <person name="Salamov A.A."/>
            <person name="Grigoriev I.V."/>
            <person name="Spatafora J.W."/>
            <person name="Berbee M.L."/>
        </authorList>
    </citation>
    <scope>NUCLEOTIDE SEQUENCE [LARGE SCALE GENOMIC DNA]</scope>
    <source>
        <strain evidence="15 16">NRRL 28638</strain>
    </source>
</reference>
<feature type="region of interest" description="Disordered" evidence="14">
    <location>
        <begin position="113"/>
        <end position="134"/>
    </location>
</feature>
<organism evidence="15 16">
    <name type="scientific">Conidiobolus coronatus (strain ATCC 28846 / CBS 209.66 / NRRL 28638)</name>
    <name type="common">Delacroixia coronata</name>
    <dbReference type="NCBI Taxonomy" id="796925"/>
    <lineage>
        <taxon>Eukaryota</taxon>
        <taxon>Fungi</taxon>
        <taxon>Fungi incertae sedis</taxon>
        <taxon>Zoopagomycota</taxon>
        <taxon>Entomophthoromycotina</taxon>
        <taxon>Entomophthoromycetes</taxon>
        <taxon>Entomophthorales</taxon>
        <taxon>Ancylistaceae</taxon>
        <taxon>Conidiobolus</taxon>
    </lineage>
</organism>
<dbReference type="GO" id="GO:0000439">
    <property type="term" value="C:transcription factor TFIIH core complex"/>
    <property type="evidence" value="ECO:0007669"/>
    <property type="project" value="UniProtKB-UniRule"/>
</dbReference>
<dbReference type="InterPro" id="IPR036465">
    <property type="entry name" value="vWFA_dom_sf"/>
</dbReference>
<keyword evidence="10 13" id="KW-0234">DNA repair</keyword>
<evidence type="ECO:0000313" key="16">
    <source>
        <dbReference type="Proteomes" id="UP000070444"/>
    </source>
</evidence>
<dbReference type="Pfam" id="PF03850">
    <property type="entry name" value="Tfb4"/>
    <property type="match status" value="2"/>
</dbReference>
<comment type="subunit">
    <text evidence="13">Component of the 7-subunit TFIIH core complex composed of XPB/SSL2, XPD/RAD3, SSL1, TFB1, TFB2, TFB4 and TFB5, which is active in NER. The core complex associates with the 3-subunit CTD-kinase module TFIIK composed of CCL1, KIN28 and TFB3 to form the 10-subunit holoenzyme (holo-TFIIH) active in transcription.</text>
</comment>
<keyword evidence="11 13" id="KW-0539">Nucleus</keyword>
<evidence type="ECO:0000256" key="9">
    <source>
        <dbReference type="ARBA" id="ARBA00023163"/>
    </source>
</evidence>
<dbReference type="AlphaFoldDB" id="A0A137PDQ0"/>
<gene>
    <name evidence="15" type="ORF">CONCODRAFT_68521</name>
</gene>
<keyword evidence="8 13" id="KW-0805">Transcription regulation</keyword>
<keyword evidence="5 13" id="KW-0227">DNA damage</keyword>
<evidence type="ECO:0000256" key="2">
    <source>
        <dbReference type="ARBA" id="ARBA00005273"/>
    </source>
</evidence>
<feature type="compositionally biased region" description="Low complexity" evidence="14">
    <location>
        <begin position="306"/>
        <end position="324"/>
    </location>
</feature>
<accession>A0A137PDQ0</accession>
<comment type="similarity">
    <text evidence="2 13">Belongs to the TFB4 family.</text>
</comment>
<sequence length="330" mass="36788">MSEQILANNQHNLLVILIDCNLYQWSLIEDKANTTLFNFDKAIANKFDNKLGVMANINGKCQFLYTDDNSTESRKSQSSNSDLCPYYKFSKVNLSINNGIRSFLKEFRRAASPTNGVDPKAGSPNTQQQQADPDSISSSLSKALCFINKFKKQNPLIQYQSRVLILSVSPDVPQHYNIPIDQASYITNGNYVTIDNLPSGLLQALLMGFLADPVTRSAHIRSLSKDNVDFTAACFCHKKSIEIGHVCSICLSIYCEPKKHCETCGSDFITTEMSYINQLPYDLFKSINDAANNYSNAGRSNGQPISNSNSNHGHSQQQQQSQSNRVRENA</sequence>
<dbReference type="PANTHER" id="PTHR12831:SF0">
    <property type="entry name" value="GENERAL TRANSCRIPTION FACTOR IIH SUBUNIT 3"/>
    <property type="match status" value="1"/>
</dbReference>
<keyword evidence="9 13" id="KW-0804">Transcription</keyword>
<dbReference type="STRING" id="796925.A0A137PDQ0"/>
<dbReference type="PANTHER" id="PTHR12831">
    <property type="entry name" value="TRANSCRIPTION INITIATION FACTOR IIH TFIIH , POLYPEPTIDE 3-RELATED"/>
    <property type="match status" value="1"/>
</dbReference>
<feature type="compositionally biased region" description="Polar residues" evidence="14">
    <location>
        <begin position="295"/>
        <end position="305"/>
    </location>
</feature>
<dbReference type="OrthoDB" id="17307at2759"/>
<evidence type="ECO:0000256" key="6">
    <source>
        <dbReference type="ARBA" id="ARBA00022771"/>
    </source>
</evidence>